<proteinExistence type="predicted"/>
<reference evidence="2 3" key="1">
    <citation type="submission" date="2017-04" db="EMBL/GenBank/DDBJ databases">
        <title>Kefir bacterial isolates.</title>
        <authorList>
            <person name="Kim Y."/>
            <person name="Blasche S."/>
            <person name="Patil K.R."/>
        </authorList>
    </citation>
    <scope>NUCLEOTIDE SEQUENCE [LARGE SCALE GENOMIC DNA]</scope>
    <source>
        <strain evidence="2 3">KR</strain>
    </source>
</reference>
<organism evidence="2 3">
    <name type="scientific">Acetobacter fabarum</name>
    <dbReference type="NCBI Taxonomy" id="483199"/>
    <lineage>
        <taxon>Bacteria</taxon>
        <taxon>Pseudomonadati</taxon>
        <taxon>Pseudomonadota</taxon>
        <taxon>Alphaproteobacteria</taxon>
        <taxon>Acetobacterales</taxon>
        <taxon>Acetobacteraceae</taxon>
        <taxon>Acetobacter</taxon>
    </lineage>
</organism>
<dbReference type="Pfam" id="PF14280">
    <property type="entry name" value="DUF4365"/>
    <property type="match status" value="1"/>
</dbReference>
<dbReference type="EMBL" id="NCXK01000065">
    <property type="protein sequence ID" value="PAK75035.1"/>
    <property type="molecule type" value="Genomic_DNA"/>
</dbReference>
<dbReference type="Proteomes" id="UP000216151">
    <property type="component" value="Unassembled WGS sequence"/>
</dbReference>
<evidence type="ECO:0000259" key="1">
    <source>
        <dbReference type="Pfam" id="PF14280"/>
    </source>
</evidence>
<evidence type="ECO:0000313" key="3">
    <source>
        <dbReference type="Proteomes" id="UP000216151"/>
    </source>
</evidence>
<comment type="caution">
    <text evidence="2">The sequence shown here is derived from an EMBL/GenBank/DDBJ whole genome shotgun (WGS) entry which is preliminary data.</text>
</comment>
<feature type="domain" description="DUF4365" evidence="1">
    <location>
        <begin position="11"/>
        <end position="133"/>
    </location>
</feature>
<dbReference type="OrthoDB" id="789223at2"/>
<name>A0A269XP37_9PROT</name>
<dbReference type="InterPro" id="IPR025375">
    <property type="entry name" value="DUF4365"/>
</dbReference>
<evidence type="ECO:0000313" key="2">
    <source>
        <dbReference type="EMBL" id="PAK75035.1"/>
    </source>
</evidence>
<sequence length="232" mass="26560">MQFTANNTIDQVGIHYFSMMTTKILGHICRLNTSTDVGIDAWIELVDGNRMATGTYIAAQIKSTENADKKTSVTHYIDENHKEYWINHSIPVIFVDVNIDENRILIKDISQRNLVQTDTQWKITLTEDDELSKVGSNLFSSLARPHPSDPLRSKLRELQILLNDYSYVPVMVAEMADGLQVINRTITELAQLLNMANIDTARYGREIRSDIEIQIGRALNIKTEWSYYYTSD</sequence>
<accession>A0A269XP37</accession>
<dbReference type="AlphaFoldDB" id="A0A269XP37"/>
<gene>
    <name evidence="2" type="ORF">B8X00_13760</name>
</gene>
<keyword evidence="3" id="KW-1185">Reference proteome</keyword>
<protein>
    <recommendedName>
        <fullName evidence="1">DUF4365 domain-containing protein</fullName>
    </recommendedName>
</protein>